<gene>
    <name evidence="1" type="ORF">BN1708_006692</name>
</gene>
<protein>
    <submittedName>
        <fullName evidence="1">Uncharacterized protein</fullName>
    </submittedName>
</protein>
<name>A0A0G4MMD4_VERLO</name>
<proteinExistence type="predicted"/>
<evidence type="ECO:0000313" key="1">
    <source>
        <dbReference type="EMBL" id="CRK35339.1"/>
    </source>
</evidence>
<keyword evidence="2" id="KW-1185">Reference proteome</keyword>
<sequence>MLGEKPNGVSKLIREDLFKATCRLVR</sequence>
<dbReference type="AlphaFoldDB" id="A0A0G4MMD4"/>
<reference evidence="1 2" key="1">
    <citation type="submission" date="2015-05" db="EMBL/GenBank/DDBJ databases">
        <authorList>
            <person name="Wang D.B."/>
            <person name="Wang M."/>
        </authorList>
    </citation>
    <scope>NUCLEOTIDE SEQUENCE [LARGE SCALE GENOMIC DNA]</scope>
    <source>
        <strain evidence="1">VL1</strain>
    </source>
</reference>
<organism evidence="1 2">
    <name type="scientific">Verticillium longisporum</name>
    <name type="common">Verticillium dahliae var. longisporum</name>
    <dbReference type="NCBI Taxonomy" id="100787"/>
    <lineage>
        <taxon>Eukaryota</taxon>
        <taxon>Fungi</taxon>
        <taxon>Dikarya</taxon>
        <taxon>Ascomycota</taxon>
        <taxon>Pezizomycotina</taxon>
        <taxon>Sordariomycetes</taxon>
        <taxon>Hypocreomycetidae</taxon>
        <taxon>Glomerellales</taxon>
        <taxon>Plectosphaerellaceae</taxon>
        <taxon>Verticillium</taxon>
    </lineage>
</organism>
<accession>A0A0G4MMD4</accession>
<dbReference type="EMBL" id="CVQH01023527">
    <property type="protein sequence ID" value="CRK35339.1"/>
    <property type="molecule type" value="Genomic_DNA"/>
</dbReference>
<evidence type="ECO:0000313" key="2">
    <source>
        <dbReference type="Proteomes" id="UP000044602"/>
    </source>
</evidence>
<dbReference type="Proteomes" id="UP000044602">
    <property type="component" value="Unassembled WGS sequence"/>
</dbReference>